<reference evidence="2 3" key="1">
    <citation type="journal article" date="2024" name="Science">
        <title>Giant polyketide synthase enzymes in the biosynthesis of giant marine polyether toxins.</title>
        <authorList>
            <person name="Fallon T.R."/>
            <person name="Shende V.V."/>
            <person name="Wierzbicki I.H."/>
            <person name="Pendleton A.L."/>
            <person name="Watervoot N.F."/>
            <person name="Auber R.P."/>
            <person name="Gonzalez D.J."/>
            <person name="Wisecaver J.H."/>
            <person name="Moore B.S."/>
        </authorList>
    </citation>
    <scope>NUCLEOTIDE SEQUENCE [LARGE SCALE GENOMIC DNA]</scope>
    <source>
        <strain evidence="2 3">12B1</strain>
    </source>
</reference>
<organism evidence="2 3">
    <name type="scientific">Prymnesium parvum</name>
    <name type="common">Toxic golden alga</name>
    <dbReference type="NCBI Taxonomy" id="97485"/>
    <lineage>
        <taxon>Eukaryota</taxon>
        <taxon>Haptista</taxon>
        <taxon>Haptophyta</taxon>
        <taxon>Prymnesiophyceae</taxon>
        <taxon>Prymnesiales</taxon>
        <taxon>Prymnesiaceae</taxon>
        <taxon>Prymnesium</taxon>
    </lineage>
</organism>
<gene>
    <name evidence="2" type="ORF">AB1Y20_003559</name>
</gene>
<dbReference type="Proteomes" id="UP001515480">
    <property type="component" value="Unassembled WGS sequence"/>
</dbReference>
<feature type="region of interest" description="Disordered" evidence="1">
    <location>
        <begin position="1"/>
        <end position="110"/>
    </location>
</feature>
<protein>
    <recommendedName>
        <fullName evidence="4">SHSP domain-containing protein</fullName>
    </recommendedName>
</protein>
<comment type="caution">
    <text evidence="2">The sequence shown here is derived from an EMBL/GenBank/DDBJ whole genome shotgun (WGS) entry which is preliminary data.</text>
</comment>
<evidence type="ECO:0000313" key="3">
    <source>
        <dbReference type="Proteomes" id="UP001515480"/>
    </source>
</evidence>
<proteinExistence type="predicted"/>
<evidence type="ECO:0000313" key="2">
    <source>
        <dbReference type="EMBL" id="KAL1514460.1"/>
    </source>
</evidence>
<evidence type="ECO:0008006" key="4">
    <source>
        <dbReference type="Google" id="ProtNLM"/>
    </source>
</evidence>
<sequence length="586" mass="63254">MALTAEEMEVTMDCDNDAAASGASAGKRPAGAPPLGEPAPARARPPVGPHGDTLGGAATHTLPTHTPHHPPEEDASAESLFGRSTHPSEGVTPHGPRTESATARKPAGKVKKRGWLTVSCPANKQGQLTFADVEDAISILLMDLTDESREGGAIEGIPTSPRLIDDSIPSGPWFFGFDNQWIAMQIAAAADGKLIVDTADSSLVCNLTSLKTSKDEGAHRLFEASGFWMELYVPKEMVGHINPRTAAELISNQMKVVITKCKWPSSMPGKPQKRNKFIVKAAPHPSKEMNIPATIQHRKLDQVLMTPMRYRIDPVKFPLLCVKCHQPSGETCLCAQAKANRAFAQQRRAERSIAAQHAKQANAGPSTMNSDIAAKLAKRRERAAKVAKCKLQNKCIFFNEHAINFQVTDDKGRPLSQVSPGQAALGLLSYSMVLRWDHVRYPPGLALPGTNIKDSSISTATATVTTLAATSLTKGSVNVLNETETDGRYATQTALSTYGGNPAITFSANKVVLDNKVMFTPESYTSGLFTFFGLSIRDPQDSQYLRLYCQDVFYDDGNTRLTTKIDTIESSLATKHPLTAGNQLAP</sequence>
<feature type="compositionally biased region" description="Acidic residues" evidence="1">
    <location>
        <begin position="1"/>
        <end position="16"/>
    </location>
</feature>
<feature type="compositionally biased region" description="Low complexity" evidence="1">
    <location>
        <begin position="18"/>
        <end position="30"/>
    </location>
</feature>
<dbReference type="AlphaFoldDB" id="A0AB34J6Z4"/>
<keyword evidence="3" id="KW-1185">Reference proteome</keyword>
<accession>A0AB34J6Z4</accession>
<dbReference type="EMBL" id="JBGBPQ010000012">
    <property type="protein sequence ID" value="KAL1514460.1"/>
    <property type="molecule type" value="Genomic_DNA"/>
</dbReference>
<evidence type="ECO:0000256" key="1">
    <source>
        <dbReference type="SAM" id="MobiDB-lite"/>
    </source>
</evidence>
<name>A0AB34J6Z4_PRYPA</name>